<organism evidence="1 2">
    <name type="scientific">Thermus thermophilus</name>
    <dbReference type="NCBI Taxonomy" id="274"/>
    <lineage>
        <taxon>Bacteria</taxon>
        <taxon>Thermotogati</taxon>
        <taxon>Deinococcota</taxon>
        <taxon>Deinococci</taxon>
        <taxon>Thermales</taxon>
        <taxon>Thermaceae</taxon>
        <taxon>Thermus</taxon>
    </lineage>
</organism>
<evidence type="ECO:0000313" key="2">
    <source>
        <dbReference type="Proteomes" id="UP000596099"/>
    </source>
</evidence>
<dbReference type="EMBL" id="AP024270">
    <property type="protein sequence ID" value="BCP67149.1"/>
    <property type="molecule type" value="Genomic_DNA"/>
</dbReference>
<protein>
    <submittedName>
        <fullName evidence="1">Uncharacterized protein</fullName>
    </submittedName>
</protein>
<name>A0A7R7YIY1_THETH</name>
<reference evidence="2" key="1">
    <citation type="submission" date="2021-01" db="EMBL/GenBank/DDBJ databases">
        <title>Complete Genome Sequence of Thermus thermophilus Strain HB5018, Isolated from Mine Onsen Hot Spring.</title>
        <authorList>
            <person name="Miyazaki K."/>
            <person name="Moriya T."/>
            <person name="Nemoto N."/>
            <person name="Oshima T."/>
            <person name="Yura K."/>
            <person name="Bessho Y."/>
        </authorList>
    </citation>
    <scope>NUCLEOTIDE SEQUENCE [LARGE SCALE GENOMIC DNA]</scope>
    <source>
        <strain evidence="2">HB5018</strain>
    </source>
</reference>
<proteinExistence type="predicted"/>
<gene>
    <name evidence="1" type="ORF">TthHB5018_20830</name>
</gene>
<accession>A0A7R7YIY1</accession>
<evidence type="ECO:0000313" key="1">
    <source>
        <dbReference type="EMBL" id="BCP67149.1"/>
    </source>
</evidence>
<sequence length="105" mass="11524">MGLEPLEEGLEFLQGEGLQGDGEGLRVALDQDRPPFPPGYPPDPGELQALHPLVAQEEERRFRDREKPLRALQLGEGALPETGELGFILAHGPILYGIMGAVWRT</sequence>
<dbReference type="Proteomes" id="UP000596099">
    <property type="component" value="Chromosome"/>
</dbReference>
<dbReference type="AlphaFoldDB" id="A0A7R7YIY1"/>